<dbReference type="Gene3D" id="3.40.50.720">
    <property type="entry name" value="NAD(P)-binding Rossmann-like Domain"/>
    <property type="match status" value="1"/>
</dbReference>
<dbReference type="GO" id="GO:0016646">
    <property type="term" value="F:oxidoreductase activity, acting on the CH-NH group of donors, NAD or NADP as acceptor"/>
    <property type="evidence" value="ECO:0007669"/>
    <property type="project" value="TreeGrafter"/>
</dbReference>
<dbReference type="PANTHER" id="PTHR43355:SF2">
    <property type="entry name" value="FLAVIN REDUCTASE (NADPH)"/>
    <property type="match status" value="1"/>
</dbReference>
<dbReference type="AlphaFoldDB" id="A0A6L6JJI1"/>
<evidence type="ECO:0000313" key="3">
    <source>
        <dbReference type="Proteomes" id="UP000478183"/>
    </source>
</evidence>
<dbReference type="Pfam" id="PF13460">
    <property type="entry name" value="NAD_binding_10"/>
    <property type="match status" value="1"/>
</dbReference>
<proteinExistence type="predicted"/>
<dbReference type="InterPro" id="IPR016040">
    <property type="entry name" value="NAD(P)-bd_dom"/>
</dbReference>
<protein>
    <submittedName>
        <fullName evidence="2">NAD(P)H-binding protein</fullName>
    </submittedName>
</protein>
<gene>
    <name evidence="2" type="ORF">GL286_21685</name>
</gene>
<dbReference type="InterPro" id="IPR036291">
    <property type="entry name" value="NAD(P)-bd_dom_sf"/>
</dbReference>
<evidence type="ECO:0000313" key="2">
    <source>
        <dbReference type="EMBL" id="MTH80304.1"/>
    </source>
</evidence>
<evidence type="ECO:0000259" key="1">
    <source>
        <dbReference type="Pfam" id="PF13460"/>
    </source>
</evidence>
<sequence>MCPGSQLDGPLDRFGKAAGAMTDEILVVGVGGLGKCMVLEALGRGLRVSVLVRNRTKLEADLGKEIDLQLSQITVGDALRPTVLDAAMAGVDVVLSGKGADPELAAALADAVKRNRVSKLCWPAGTTNVMAEDGITPNYNKLAHLGTWVERAFHAHAACIAAIRAADINHVIFCPGRMAGLGRRSPDVEASLRINRDSGPFVSYEDAAWVMLEAATTHEYDRQLVSAATTV</sequence>
<organism evidence="2 3">
    <name type="scientific">Paracoccus aestuariivivens</name>
    <dbReference type="NCBI Taxonomy" id="1820333"/>
    <lineage>
        <taxon>Bacteria</taxon>
        <taxon>Pseudomonadati</taxon>
        <taxon>Pseudomonadota</taxon>
        <taxon>Alphaproteobacteria</taxon>
        <taxon>Rhodobacterales</taxon>
        <taxon>Paracoccaceae</taxon>
        <taxon>Paracoccus</taxon>
    </lineage>
</organism>
<dbReference type="SUPFAM" id="SSF51735">
    <property type="entry name" value="NAD(P)-binding Rossmann-fold domains"/>
    <property type="match status" value="1"/>
</dbReference>
<dbReference type="InterPro" id="IPR051606">
    <property type="entry name" value="Polyketide_Oxido-like"/>
</dbReference>
<name>A0A6L6JJI1_9RHOB</name>
<reference evidence="2 3" key="1">
    <citation type="submission" date="2019-11" db="EMBL/GenBank/DDBJ databases">
        <authorList>
            <person name="Dong K."/>
        </authorList>
    </citation>
    <scope>NUCLEOTIDE SEQUENCE [LARGE SCALE GENOMIC DNA]</scope>
    <source>
        <strain evidence="2 3">NBRC 111993</strain>
    </source>
</reference>
<feature type="domain" description="NAD(P)-binding" evidence="1">
    <location>
        <begin position="31"/>
        <end position="216"/>
    </location>
</feature>
<keyword evidence="3" id="KW-1185">Reference proteome</keyword>
<accession>A0A6L6JJI1</accession>
<dbReference type="EMBL" id="WMIE01000042">
    <property type="protein sequence ID" value="MTH80304.1"/>
    <property type="molecule type" value="Genomic_DNA"/>
</dbReference>
<dbReference type="PANTHER" id="PTHR43355">
    <property type="entry name" value="FLAVIN REDUCTASE (NADPH)"/>
    <property type="match status" value="1"/>
</dbReference>
<dbReference type="Proteomes" id="UP000478183">
    <property type="component" value="Unassembled WGS sequence"/>
</dbReference>
<dbReference type="OrthoDB" id="3724892at2"/>
<comment type="caution">
    <text evidence="2">The sequence shown here is derived from an EMBL/GenBank/DDBJ whole genome shotgun (WGS) entry which is preliminary data.</text>
</comment>